<name>A0ABR7UCF2_9BRAD</name>
<dbReference type="InterPro" id="IPR014757">
    <property type="entry name" value="Tscrpt_reg_IclR_C"/>
</dbReference>
<sequence length="291" mass="32078">MTSVDSSRQSVKSLFKMLEVLEAFSSADPELSVVEIARRTGLPRTTVHRIVDSLRSVGFLEQDASRDRYRLGIKLFELGGSALTNLPLYREAPPFVDTLAKLSGEDVHLCIFDGAQMVFVNRRNQIARPHNTVITMEASPCHSTGVGKAALAFQSDAVIDRVIRAGLARFTPNTIVEPKRLKAELAAIRTRGYSIDDCEHEPELRCVGAPIRNSTGRVFAAISVSGPARRVTPERVPELARAVMTHAELLSIRLGYQPDLQSRTAAPLPERNTTKRRRRTTAGAAHDERSV</sequence>
<dbReference type="InterPro" id="IPR050707">
    <property type="entry name" value="HTH_MetabolicPath_Reg"/>
</dbReference>
<protein>
    <submittedName>
        <fullName evidence="7">IclR family transcriptional regulator</fullName>
    </submittedName>
</protein>
<dbReference type="PANTHER" id="PTHR30136">
    <property type="entry name" value="HELIX-TURN-HELIX TRANSCRIPTIONAL REGULATOR, ICLR FAMILY"/>
    <property type="match status" value="1"/>
</dbReference>
<dbReference type="SUPFAM" id="SSF46785">
    <property type="entry name" value="Winged helix' DNA-binding domain"/>
    <property type="match status" value="1"/>
</dbReference>
<dbReference type="RefSeq" id="WP_188100197.1">
    <property type="nucleotide sequence ID" value="NZ_JAANIH010000016.1"/>
</dbReference>
<organism evidence="7 8">
    <name type="scientific">Bradyrhizobium campsiandrae</name>
    <dbReference type="NCBI Taxonomy" id="1729892"/>
    <lineage>
        <taxon>Bacteria</taxon>
        <taxon>Pseudomonadati</taxon>
        <taxon>Pseudomonadota</taxon>
        <taxon>Alphaproteobacteria</taxon>
        <taxon>Hyphomicrobiales</taxon>
        <taxon>Nitrobacteraceae</taxon>
        <taxon>Bradyrhizobium</taxon>
    </lineage>
</organism>
<dbReference type="PROSITE" id="PS51077">
    <property type="entry name" value="HTH_ICLR"/>
    <property type="match status" value="1"/>
</dbReference>
<evidence type="ECO:0000256" key="3">
    <source>
        <dbReference type="ARBA" id="ARBA00023163"/>
    </source>
</evidence>
<evidence type="ECO:0000259" key="6">
    <source>
        <dbReference type="PROSITE" id="PS51078"/>
    </source>
</evidence>
<dbReference type="SUPFAM" id="SSF55781">
    <property type="entry name" value="GAF domain-like"/>
    <property type="match status" value="1"/>
</dbReference>
<dbReference type="InterPro" id="IPR011991">
    <property type="entry name" value="ArsR-like_HTH"/>
</dbReference>
<dbReference type="SMART" id="SM00346">
    <property type="entry name" value="HTH_ICLR"/>
    <property type="match status" value="1"/>
</dbReference>
<keyword evidence="8" id="KW-1185">Reference proteome</keyword>
<feature type="domain" description="IclR-ED" evidence="6">
    <location>
        <begin position="74"/>
        <end position="256"/>
    </location>
</feature>
<dbReference type="InterPro" id="IPR029016">
    <property type="entry name" value="GAF-like_dom_sf"/>
</dbReference>
<dbReference type="Pfam" id="PF01614">
    <property type="entry name" value="IclR_C"/>
    <property type="match status" value="1"/>
</dbReference>
<gene>
    <name evidence="7" type="ORF">HA482_23945</name>
</gene>
<reference evidence="7 8" key="1">
    <citation type="journal article" date="2020" name="Arch. Microbiol.">
        <title>Bradyrhizobium campsiandrae sp. nov., a nitrogen-fixing bacterial strain isolated from a native leguminous tree from the Amazon adapted to flooded conditions.</title>
        <authorList>
            <person name="Cabral Michel D."/>
            <person name="Martins da Costa E."/>
            <person name="Azarias Guimaraes A."/>
            <person name="Soares de Carvalho T."/>
            <person name="Santos de Castro Caputo P."/>
            <person name="Willems A."/>
            <person name="de Souza Moreira F.M."/>
        </authorList>
    </citation>
    <scope>NUCLEOTIDE SEQUENCE [LARGE SCALE GENOMIC DNA]</scope>
    <source>
        <strain evidence="8">INPA 384B</strain>
    </source>
</reference>
<feature type="domain" description="HTH iclR-type" evidence="5">
    <location>
        <begin position="11"/>
        <end position="73"/>
    </location>
</feature>
<keyword evidence="1" id="KW-0805">Transcription regulation</keyword>
<evidence type="ECO:0000256" key="4">
    <source>
        <dbReference type="SAM" id="MobiDB-lite"/>
    </source>
</evidence>
<dbReference type="Pfam" id="PF09339">
    <property type="entry name" value="HTH_IclR"/>
    <property type="match status" value="1"/>
</dbReference>
<dbReference type="InterPro" id="IPR005471">
    <property type="entry name" value="Tscrpt_reg_IclR_N"/>
</dbReference>
<dbReference type="Gene3D" id="3.30.450.40">
    <property type="match status" value="1"/>
</dbReference>
<dbReference type="CDD" id="cd00090">
    <property type="entry name" value="HTH_ARSR"/>
    <property type="match status" value="1"/>
</dbReference>
<proteinExistence type="predicted"/>
<dbReference type="PANTHER" id="PTHR30136:SF35">
    <property type="entry name" value="HTH-TYPE TRANSCRIPTIONAL REGULATOR RV1719"/>
    <property type="match status" value="1"/>
</dbReference>
<dbReference type="InterPro" id="IPR036390">
    <property type="entry name" value="WH_DNA-bd_sf"/>
</dbReference>
<dbReference type="EMBL" id="JAATTO010000035">
    <property type="protein sequence ID" value="MBC9981261.1"/>
    <property type="molecule type" value="Genomic_DNA"/>
</dbReference>
<evidence type="ECO:0000313" key="7">
    <source>
        <dbReference type="EMBL" id="MBC9981261.1"/>
    </source>
</evidence>
<keyword evidence="3" id="KW-0804">Transcription</keyword>
<dbReference type="Gene3D" id="1.10.10.10">
    <property type="entry name" value="Winged helix-like DNA-binding domain superfamily/Winged helix DNA-binding domain"/>
    <property type="match status" value="1"/>
</dbReference>
<evidence type="ECO:0000259" key="5">
    <source>
        <dbReference type="PROSITE" id="PS51077"/>
    </source>
</evidence>
<keyword evidence="2" id="KW-0238">DNA-binding</keyword>
<dbReference type="InterPro" id="IPR036388">
    <property type="entry name" value="WH-like_DNA-bd_sf"/>
</dbReference>
<accession>A0ABR7UCF2</accession>
<comment type="caution">
    <text evidence="7">The sequence shown here is derived from an EMBL/GenBank/DDBJ whole genome shotgun (WGS) entry which is preliminary data.</text>
</comment>
<feature type="region of interest" description="Disordered" evidence="4">
    <location>
        <begin position="261"/>
        <end position="291"/>
    </location>
</feature>
<evidence type="ECO:0000256" key="2">
    <source>
        <dbReference type="ARBA" id="ARBA00023125"/>
    </source>
</evidence>
<evidence type="ECO:0000256" key="1">
    <source>
        <dbReference type="ARBA" id="ARBA00023015"/>
    </source>
</evidence>
<evidence type="ECO:0000313" key="8">
    <source>
        <dbReference type="Proteomes" id="UP000639516"/>
    </source>
</evidence>
<dbReference type="Proteomes" id="UP000639516">
    <property type="component" value="Unassembled WGS sequence"/>
</dbReference>
<dbReference type="PROSITE" id="PS51078">
    <property type="entry name" value="ICLR_ED"/>
    <property type="match status" value="1"/>
</dbReference>